<comment type="caution">
    <text evidence="3">The sequence shown here is derived from an EMBL/GenBank/DDBJ whole genome shotgun (WGS) entry which is preliminary data.</text>
</comment>
<organism evidence="3 4">
    <name type="scientific">Steccherinum ochraceum</name>
    <dbReference type="NCBI Taxonomy" id="92696"/>
    <lineage>
        <taxon>Eukaryota</taxon>
        <taxon>Fungi</taxon>
        <taxon>Dikarya</taxon>
        <taxon>Basidiomycota</taxon>
        <taxon>Agaricomycotina</taxon>
        <taxon>Agaricomycetes</taxon>
        <taxon>Polyporales</taxon>
        <taxon>Steccherinaceae</taxon>
        <taxon>Steccherinum</taxon>
    </lineage>
</organism>
<dbReference type="Proteomes" id="UP000292702">
    <property type="component" value="Unassembled WGS sequence"/>
</dbReference>
<proteinExistence type="predicted"/>
<evidence type="ECO:0000256" key="1">
    <source>
        <dbReference type="SAM" id="MobiDB-lite"/>
    </source>
</evidence>
<feature type="compositionally biased region" description="Basic and acidic residues" evidence="1">
    <location>
        <begin position="137"/>
        <end position="154"/>
    </location>
</feature>
<accession>A0A4R0RIC1</accession>
<sequence length="170" mass="18571">MRFFTTVIAVTALTASAVLAAPFDGAAHSHEAPEDPHLHRRRDSQLAYYARRDFDQLLRRGPPGAPSTPPPYPDAPYPYTPPAREQRPPPPGEGPPYPQSDSSRPPSPSAPPKRGKKQGQKAQTEEEPVDQSQLDQADFKKQLKQDRKDRKAADKAAGVGAKGPSFKAPF</sequence>
<feature type="signal peptide" evidence="2">
    <location>
        <begin position="1"/>
        <end position="20"/>
    </location>
</feature>
<feature type="region of interest" description="Disordered" evidence="1">
    <location>
        <begin position="51"/>
        <end position="170"/>
    </location>
</feature>
<evidence type="ECO:0000313" key="4">
    <source>
        <dbReference type="Proteomes" id="UP000292702"/>
    </source>
</evidence>
<feature type="compositionally biased region" description="Pro residues" evidence="1">
    <location>
        <begin position="63"/>
        <end position="81"/>
    </location>
</feature>
<evidence type="ECO:0000256" key="2">
    <source>
        <dbReference type="SAM" id="SignalP"/>
    </source>
</evidence>
<dbReference type="EMBL" id="RWJN01000106">
    <property type="protein sequence ID" value="TCD67216.1"/>
    <property type="molecule type" value="Genomic_DNA"/>
</dbReference>
<feature type="compositionally biased region" description="Pro residues" evidence="1">
    <location>
        <begin position="88"/>
        <end position="98"/>
    </location>
</feature>
<feature type="chain" id="PRO_5020718821" evidence="2">
    <location>
        <begin position="21"/>
        <end position="170"/>
    </location>
</feature>
<gene>
    <name evidence="3" type="ORF">EIP91_000392</name>
</gene>
<reference evidence="3 4" key="1">
    <citation type="submission" date="2018-11" db="EMBL/GenBank/DDBJ databases">
        <title>Genome assembly of Steccherinum ochraceum LE-BIN_3174, the white-rot fungus of the Steccherinaceae family (The Residual Polyporoid clade, Polyporales, Basidiomycota).</title>
        <authorList>
            <person name="Fedorova T.V."/>
            <person name="Glazunova O.A."/>
            <person name="Landesman E.O."/>
            <person name="Moiseenko K.V."/>
            <person name="Psurtseva N.V."/>
            <person name="Savinova O.S."/>
            <person name="Shakhova N.V."/>
            <person name="Tyazhelova T.V."/>
            <person name="Vasina D.V."/>
        </authorList>
    </citation>
    <scope>NUCLEOTIDE SEQUENCE [LARGE SCALE GENOMIC DNA]</scope>
    <source>
        <strain evidence="3 4">LE-BIN_3174</strain>
    </source>
</reference>
<keyword evidence="2" id="KW-0732">Signal</keyword>
<evidence type="ECO:0000313" key="3">
    <source>
        <dbReference type="EMBL" id="TCD67216.1"/>
    </source>
</evidence>
<name>A0A4R0RIC1_9APHY</name>
<protein>
    <submittedName>
        <fullName evidence="3">Uncharacterized protein</fullName>
    </submittedName>
</protein>
<dbReference type="AlphaFoldDB" id="A0A4R0RIC1"/>
<keyword evidence="4" id="KW-1185">Reference proteome</keyword>